<keyword evidence="3" id="KW-1185">Reference proteome</keyword>
<dbReference type="AlphaFoldDB" id="A0A7I8VWP2"/>
<dbReference type="Gene3D" id="2.60.120.260">
    <property type="entry name" value="Galactose-binding domain-like"/>
    <property type="match status" value="3"/>
</dbReference>
<dbReference type="OrthoDB" id="547680at2759"/>
<evidence type="ECO:0000313" key="2">
    <source>
        <dbReference type="EMBL" id="CAD5120646.1"/>
    </source>
</evidence>
<dbReference type="EMBL" id="CAJFCJ010000012">
    <property type="protein sequence ID" value="CAD5120646.1"/>
    <property type="molecule type" value="Genomic_DNA"/>
</dbReference>
<dbReference type="PANTHER" id="PTHR45713:SF6">
    <property type="entry name" value="F5_8 TYPE C DOMAIN-CONTAINING PROTEIN"/>
    <property type="match status" value="1"/>
</dbReference>
<keyword evidence="1" id="KW-0732">Signal</keyword>
<comment type="caution">
    <text evidence="2">The sequence shown here is derived from an EMBL/GenBank/DDBJ whole genome shotgun (WGS) entry which is preliminary data.</text>
</comment>
<feature type="non-terminal residue" evidence="2">
    <location>
        <position position="1"/>
    </location>
</feature>
<dbReference type="InterPro" id="IPR008979">
    <property type="entry name" value="Galactose-bd-like_sf"/>
</dbReference>
<dbReference type="InterPro" id="IPR051941">
    <property type="entry name" value="BG_Antigen-Binding_Lectin"/>
</dbReference>
<name>A0A7I8VWP2_9ANNE</name>
<proteinExistence type="predicted"/>
<dbReference type="SUPFAM" id="SSF49785">
    <property type="entry name" value="Galactose-binding domain-like"/>
    <property type="match status" value="3"/>
</dbReference>
<reference evidence="2 3" key="1">
    <citation type="submission" date="2020-08" db="EMBL/GenBank/DDBJ databases">
        <authorList>
            <person name="Hejnol A."/>
        </authorList>
    </citation>
    <scope>NUCLEOTIDE SEQUENCE [LARGE SCALE GENOMIC DNA]</scope>
</reference>
<protein>
    <submittedName>
        <fullName evidence="2">DgyrCDS9210</fullName>
    </submittedName>
</protein>
<gene>
    <name evidence="2" type="ORF">DGYR_LOCUS8714</name>
</gene>
<evidence type="ECO:0000256" key="1">
    <source>
        <dbReference type="SAM" id="SignalP"/>
    </source>
</evidence>
<feature type="chain" id="PRO_5029584040" evidence="1">
    <location>
        <begin position="17"/>
        <end position="770"/>
    </location>
</feature>
<evidence type="ECO:0000313" key="3">
    <source>
        <dbReference type="Proteomes" id="UP000549394"/>
    </source>
</evidence>
<accession>A0A7I8VWP2</accession>
<dbReference type="PANTHER" id="PTHR45713">
    <property type="entry name" value="FTP DOMAIN-CONTAINING PROTEIN"/>
    <property type="match status" value="1"/>
</dbReference>
<organism evidence="2 3">
    <name type="scientific">Dimorphilus gyrociliatus</name>
    <dbReference type="NCBI Taxonomy" id="2664684"/>
    <lineage>
        <taxon>Eukaryota</taxon>
        <taxon>Metazoa</taxon>
        <taxon>Spiralia</taxon>
        <taxon>Lophotrochozoa</taxon>
        <taxon>Annelida</taxon>
        <taxon>Polychaeta</taxon>
        <taxon>Polychaeta incertae sedis</taxon>
        <taxon>Dinophilidae</taxon>
        <taxon>Dimorphilus</taxon>
    </lineage>
</organism>
<dbReference type="Proteomes" id="UP000549394">
    <property type="component" value="Unassembled WGS sequence"/>
</dbReference>
<sequence>LVLLTLHCLLTSCALSEELCSSEDDCSEFENCVLGYCKCNLDYGVTACSNCKERILDSIISIYLLLIRSNLAKDLILKRYKEPNAYAVIRTFQHKSFDECLRTCLISESSLCVGILVKDNFNCSILSSIVFPLIDLDSDTLVIRKDKRAGVCGANDNVQPTLNYCFIFLWNLAGCPNKQFDPTQHEKSMTIREFSQYAETVYTNSSKRSAQDGNGNYYRTLCFGSRSFNHQNAAFGRQVLYLGGFTDPKDHPNHAVDGLRHSNTSLGACSLLNSPSGLNEVYISVRLIGIHSVNKVVIWPTNHPTNQLFNIYTLPYSHTCRNNVLLEYDDTSSSPPPSTKVFCENPRPEKNPRVTFYQISQIKQIHLCEIEIFSANIAFNKPVGCRYALEPPEMVNDGDLNTKSIIEIGKSYWLSINLLAYYTIYGLDCKFNFTYLNLPTEITVGISTQNPSIAFNPLENSFCAEINSYSSVGDDLFRSLLCPKGGVDGQFVNFYSTSTEPQLVDIYEIEIFGLYLRSLYLKERNLLLNKPAWSSSSVAVGESSSFITDGVYTLPYKSIKESNPWSRIDMFKTYRILFIAIVSDLRPYHKKLNSVSGLVTNNRGFDINQKELFSQVCFTNTENFLSGEYRGWTCDQPLPVGRYVVVYLPISVGTLIVREIEAYGEEVGDDDNFSPLPILKADRYSKNIDYISSANNQDLFPLKAIDGSSSNLIFQSNFISCSEFLTIENVEARFTVYLNDTYLIYQIGVLLPSNSGNYCLTNNKSLKLLN</sequence>
<feature type="signal peptide" evidence="1">
    <location>
        <begin position="1"/>
        <end position="16"/>
    </location>
</feature>